<evidence type="ECO:0000313" key="1">
    <source>
        <dbReference type="EMBL" id="MEB3021283.1"/>
    </source>
</evidence>
<evidence type="ECO:0000313" key="2">
    <source>
        <dbReference type="Proteomes" id="UP001299596"/>
    </source>
</evidence>
<organism evidence="1 2">
    <name type="scientific">[Mycobacterium] crassicus</name>
    <dbReference type="NCBI Taxonomy" id="2872309"/>
    <lineage>
        <taxon>Bacteria</taxon>
        <taxon>Bacillati</taxon>
        <taxon>Actinomycetota</taxon>
        <taxon>Actinomycetes</taxon>
        <taxon>Mycobacteriales</taxon>
        <taxon>Mycobacteriaceae</taxon>
        <taxon>Mycolicibacter</taxon>
    </lineage>
</organism>
<protein>
    <submittedName>
        <fullName evidence="1">Uncharacterized protein</fullName>
    </submittedName>
</protein>
<gene>
    <name evidence="1" type="ORF">K6T79_09515</name>
</gene>
<dbReference type="Proteomes" id="UP001299596">
    <property type="component" value="Unassembled WGS sequence"/>
</dbReference>
<proteinExistence type="predicted"/>
<comment type="caution">
    <text evidence="1">The sequence shown here is derived from an EMBL/GenBank/DDBJ whole genome shotgun (WGS) entry which is preliminary data.</text>
</comment>
<keyword evidence="2" id="KW-1185">Reference proteome</keyword>
<name>A0ABU5XGK0_9MYCO</name>
<accession>A0ABU5XGK0</accession>
<sequence length="212" mass="22544">MVDQLELFAQPAATPPPRFDADQTLRGLPHNIQGTCCGHWRAQHDNPGGCRFCPCQKFSDAPTEPPCCRTGVTGHCVHGRHDQCPYSPGGGCYGGIIRSECYVLMPPTGGWPGTDPLPTPGLGYGILVDADAAVYGRCDILEVIEPTHRIVCGCDCHAPAPTAATDRCAECPHTRADHGDTWCDAVAQRTVGDTTRAGACLCRGFASKRGAR</sequence>
<reference evidence="1 2" key="1">
    <citation type="submission" date="2023-12" db="EMBL/GenBank/DDBJ databases">
        <title>Description of new species of Mycobacterium terrae complex isolated from sewage at the Sao Paulo Zoological Park Foundation in Brazil.</title>
        <authorList>
            <person name="Romagnoli C.L."/>
            <person name="Conceicao E.C."/>
            <person name="Machado E."/>
            <person name="Barreto L.B.P.F."/>
            <person name="Sharma A."/>
            <person name="Silva N.M."/>
            <person name="Marques L.E."/>
            <person name="Juliana M.A."/>
            <person name="Lourenco M.C.S."/>
            <person name="Digiampietri L.A."/>
            <person name="Suffys P.N."/>
            <person name="Viana-Niero C."/>
        </authorList>
    </citation>
    <scope>NUCLEOTIDE SEQUENCE [LARGE SCALE GENOMIC DNA]</scope>
    <source>
        <strain evidence="1 2">MYC098</strain>
    </source>
</reference>
<dbReference type="RefSeq" id="WP_225406333.1">
    <property type="nucleotide sequence ID" value="NZ_JAYJJR010000005.1"/>
</dbReference>
<dbReference type="EMBL" id="JAYJJR010000005">
    <property type="protein sequence ID" value="MEB3021283.1"/>
    <property type="molecule type" value="Genomic_DNA"/>
</dbReference>